<reference evidence="2" key="1">
    <citation type="submission" date="2018-06" db="EMBL/GenBank/DDBJ databases">
        <authorList>
            <person name="Cea G.-C."/>
            <person name="William W."/>
        </authorList>
    </citation>
    <scope>NUCLEOTIDE SEQUENCE [LARGE SCALE GENOMIC DNA]</scope>
    <source>
        <strain evidence="2">DB21MT-2</strain>
    </source>
</reference>
<dbReference type="AlphaFoldDB" id="A0A330M587"/>
<accession>A0A330M587</accession>
<proteinExistence type="predicted"/>
<gene>
    <name evidence="1" type="ORF">SHEWBE_3335</name>
</gene>
<sequence>MLCAIAFGYKLVKLRDSSSKIKIGSGSDLLHFITIIFH</sequence>
<dbReference type="Proteomes" id="UP000250123">
    <property type="component" value="Chromosome SHEWBE"/>
</dbReference>
<protein>
    <submittedName>
        <fullName evidence="1">Uncharacterized protein</fullName>
    </submittedName>
</protein>
<evidence type="ECO:0000313" key="2">
    <source>
        <dbReference type="Proteomes" id="UP000250123"/>
    </source>
</evidence>
<organism evidence="1 2">
    <name type="scientific">Shewanella benthica</name>
    <dbReference type="NCBI Taxonomy" id="43661"/>
    <lineage>
        <taxon>Bacteria</taxon>
        <taxon>Pseudomonadati</taxon>
        <taxon>Pseudomonadota</taxon>
        <taxon>Gammaproteobacteria</taxon>
        <taxon>Alteromonadales</taxon>
        <taxon>Shewanellaceae</taxon>
        <taxon>Shewanella</taxon>
    </lineage>
</organism>
<name>A0A330M587_9GAMM</name>
<dbReference type="EMBL" id="LS483452">
    <property type="protein sequence ID" value="SQH77298.1"/>
    <property type="molecule type" value="Genomic_DNA"/>
</dbReference>
<dbReference type="KEGG" id="sbk:SHEWBE_3335"/>
<evidence type="ECO:0000313" key="1">
    <source>
        <dbReference type="EMBL" id="SQH77298.1"/>
    </source>
</evidence>